<keyword evidence="4" id="KW-1185">Reference proteome</keyword>
<reference evidence="3" key="1">
    <citation type="submission" date="2022-07" db="EMBL/GenBank/DDBJ databases">
        <title>Draft genome sequence of Zalerion maritima ATCC 34329, a (micro)plastics degrading marine fungus.</title>
        <authorList>
            <person name="Paco A."/>
            <person name="Goncalves M.F.M."/>
            <person name="Rocha-Santos T.A.P."/>
            <person name="Alves A."/>
        </authorList>
    </citation>
    <scope>NUCLEOTIDE SEQUENCE</scope>
    <source>
        <strain evidence="3">ATCC 34329</strain>
    </source>
</reference>
<keyword evidence="2" id="KW-1133">Transmembrane helix</keyword>
<sequence length="555" mass="60539">MNPIDHSGRCTSSPMSGPVPGLAIHTGWLNPNPHPQGPPFLPAQDTQELYHKMRDAEAAAADKKDEPRLNAANLAQVSGRESELKPPSPISGYGGGAGGTPLSRQSSQRSHASSTTKRKARRNGPLDEYARQKAAFFRKIGVCEDCRSRRVSCNPAHRNLTLFENNYQASRSQRQYPRTPPSLAIPSSAVPCPIPDPTFLGLGDGRSDEMTVDYPTNLNFEDMEDILPHSPAADQPSMGMPDPGRSMALVGSKDPEEPYLPIGRYSDTNLTWECQYGNLDNASHSAASSVASFVDRCHSRVYQLDDLRAHFVQTHGPFREHNPPFMYQCVDCHTMNLDDNHCVTCCRRTRSIKFFFGYVSQTNAPFGSQGIAIMDPSHTSPHGPDFLSPSPGTSNTTGSLGNTFGPWGGGGHMNSGGQTGWGHKEDIEAPGPSCHGAPGFSCSWSALKALMNQDAVCGTLRRNWMRLATIVFFMVLLAHLNAPCVSQVVSTSLDPARSAATLASWIETSFLFLAIFCVAVGVATTWGLSRYTRQRFEGRAVPRTAWLLEYDAHEE</sequence>
<keyword evidence="2" id="KW-0812">Transmembrane</keyword>
<feature type="transmembrane region" description="Helical" evidence="2">
    <location>
        <begin position="509"/>
        <end position="529"/>
    </location>
</feature>
<evidence type="ECO:0000256" key="2">
    <source>
        <dbReference type="SAM" id="Phobius"/>
    </source>
</evidence>
<feature type="region of interest" description="Disordered" evidence="1">
    <location>
        <begin position="1"/>
        <end position="47"/>
    </location>
</feature>
<dbReference type="AlphaFoldDB" id="A0AAD5WR51"/>
<feature type="region of interest" description="Disordered" evidence="1">
    <location>
        <begin position="75"/>
        <end position="127"/>
    </location>
</feature>
<feature type="compositionally biased region" description="Low complexity" evidence="1">
    <location>
        <begin position="103"/>
        <end position="114"/>
    </location>
</feature>
<evidence type="ECO:0000256" key="1">
    <source>
        <dbReference type="SAM" id="MobiDB-lite"/>
    </source>
</evidence>
<feature type="transmembrane region" description="Helical" evidence="2">
    <location>
        <begin position="467"/>
        <end position="489"/>
    </location>
</feature>
<feature type="compositionally biased region" description="Pro residues" evidence="1">
    <location>
        <begin position="32"/>
        <end position="41"/>
    </location>
</feature>
<protein>
    <submittedName>
        <fullName evidence="3">Uncharacterized protein</fullName>
    </submittedName>
</protein>
<accession>A0AAD5WR51</accession>
<evidence type="ECO:0000313" key="4">
    <source>
        <dbReference type="Proteomes" id="UP001201980"/>
    </source>
</evidence>
<name>A0AAD5WR51_9PEZI</name>
<proteinExistence type="predicted"/>
<feature type="compositionally biased region" description="Low complexity" evidence="1">
    <location>
        <begin position="387"/>
        <end position="405"/>
    </location>
</feature>
<feature type="compositionally biased region" description="Gly residues" evidence="1">
    <location>
        <begin position="406"/>
        <end position="420"/>
    </location>
</feature>
<organism evidence="3 4">
    <name type="scientific">Zalerion maritima</name>
    <dbReference type="NCBI Taxonomy" id="339359"/>
    <lineage>
        <taxon>Eukaryota</taxon>
        <taxon>Fungi</taxon>
        <taxon>Dikarya</taxon>
        <taxon>Ascomycota</taxon>
        <taxon>Pezizomycotina</taxon>
        <taxon>Sordariomycetes</taxon>
        <taxon>Lulworthiomycetidae</taxon>
        <taxon>Lulworthiales</taxon>
        <taxon>Lulworthiaceae</taxon>
        <taxon>Zalerion</taxon>
    </lineage>
</organism>
<gene>
    <name evidence="3" type="ORF">MKZ38_004309</name>
</gene>
<dbReference type="Proteomes" id="UP001201980">
    <property type="component" value="Unassembled WGS sequence"/>
</dbReference>
<keyword evidence="2" id="KW-0472">Membrane</keyword>
<dbReference type="EMBL" id="JAKWBI020000252">
    <property type="protein sequence ID" value="KAJ2897894.1"/>
    <property type="molecule type" value="Genomic_DNA"/>
</dbReference>
<feature type="region of interest" description="Disordered" evidence="1">
    <location>
        <begin position="372"/>
        <end position="428"/>
    </location>
</feature>
<comment type="caution">
    <text evidence="3">The sequence shown here is derived from an EMBL/GenBank/DDBJ whole genome shotgun (WGS) entry which is preliminary data.</text>
</comment>
<evidence type="ECO:0000313" key="3">
    <source>
        <dbReference type="EMBL" id="KAJ2897894.1"/>
    </source>
</evidence>